<organism evidence="12 13">
    <name type="scientific">Tribolium castaneum</name>
    <name type="common">Red flour beetle</name>
    <dbReference type="NCBI Taxonomy" id="7070"/>
    <lineage>
        <taxon>Eukaryota</taxon>
        <taxon>Metazoa</taxon>
        <taxon>Ecdysozoa</taxon>
        <taxon>Arthropoda</taxon>
        <taxon>Hexapoda</taxon>
        <taxon>Insecta</taxon>
        <taxon>Pterygota</taxon>
        <taxon>Neoptera</taxon>
        <taxon>Endopterygota</taxon>
        <taxon>Coleoptera</taxon>
        <taxon>Polyphaga</taxon>
        <taxon>Cucujiformia</taxon>
        <taxon>Tenebrionidae</taxon>
        <taxon>Tenebrionidae incertae sedis</taxon>
        <taxon>Tribolium</taxon>
    </lineage>
</organism>
<dbReference type="PROSITE" id="PS00237">
    <property type="entry name" value="G_PROTEIN_RECEP_F1_1"/>
    <property type="match status" value="1"/>
</dbReference>
<dbReference type="PROSITE" id="PS50262">
    <property type="entry name" value="G_PROTEIN_RECEP_F1_2"/>
    <property type="match status" value="1"/>
</dbReference>
<dbReference type="eggNOG" id="KOG3656">
    <property type="taxonomic scope" value="Eukaryota"/>
</dbReference>
<feature type="transmembrane region" description="Helical" evidence="10">
    <location>
        <begin position="26"/>
        <end position="48"/>
    </location>
</feature>
<evidence type="ECO:0000256" key="4">
    <source>
        <dbReference type="ARBA" id="ARBA00022989"/>
    </source>
</evidence>
<name>D6W722_TRICA</name>
<feature type="domain" description="G-protein coupled receptors family 1 profile" evidence="11">
    <location>
        <begin position="39"/>
        <end position="337"/>
    </location>
</feature>
<gene>
    <name evidence="12" type="primary">AUGUSTUS-3.0.2_14211</name>
    <name evidence="12" type="ORF">TcasGA2_TC014211</name>
</gene>
<keyword evidence="8 9" id="KW-0807">Transducer</keyword>
<evidence type="ECO:0000256" key="3">
    <source>
        <dbReference type="ARBA" id="ARBA00022692"/>
    </source>
</evidence>
<dbReference type="Pfam" id="PF00001">
    <property type="entry name" value="7tm_1"/>
    <property type="match status" value="1"/>
</dbReference>
<dbReference type="InterPro" id="IPR000611">
    <property type="entry name" value="NPY_rcpt"/>
</dbReference>
<feature type="transmembrane region" description="Helical" evidence="10">
    <location>
        <begin position="317"/>
        <end position="340"/>
    </location>
</feature>
<dbReference type="EMBL" id="KQ971307">
    <property type="protein sequence ID" value="EFA11608.1"/>
    <property type="molecule type" value="Genomic_DNA"/>
</dbReference>
<keyword evidence="5 9" id="KW-0297">G-protein coupled receptor</keyword>
<dbReference type="AlphaFoldDB" id="D6W722"/>
<dbReference type="InterPro" id="IPR017452">
    <property type="entry name" value="GPCR_Rhodpsn_7TM"/>
</dbReference>
<dbReference type="HOGENOM" id="CLU_009579_6_3_1"/>
<dbReference type="PANTHER" id="PTHR45695">
    <property type="entry name" value="LEUCOKININ RECEPTOR-RELATED"/>
    <property type="match status" value="1"/>
</dbReference>
<reference evidence="12 13" key="2">
    <citation type="journal article" date="2010" name="Nucleic Acids Res.">
        <title>BeetleBase in 2010: revisions to provide comprehensive genomic information for Tribolium castaneum.</title>
        <authorList>
            <person name="Kim H.S."/>
            <person name="Murphy T."/>
            <person name="Xia J."/>
            <person name="Caragea D."/>
            <person name="Park Y."/>
            <person name="Beeman R.W."/>
            <person name="Lorenzen M.D."/>
            <person name="Butcher S."/>
            <person name="Manak J.R."/>
            <person name="Brown S.J."/>
        </authorList>
    </citation>
    <scope>GENOME REANNOTATION</scope>
    <source>
        <strain evidence="12 13">Georgia GA2</strain>
    </source>
</reference>
<comment type="subcellular location">
    <subcellularLocation>
        <location evidence="1">Membrane</location>
        <topology evidence="1">Multi-pass membrane protein</topology>
    </subcellularLocation>
</comment>
<dbReference type="InParanoid" id="D6W722"/>
<dbReference type="GO" id="GO:0032870">
    <property type="term" value="P:cellular response to hormone stimulus"/>
    <property type="evidence" value="ECO:0000318"/>
    <property type="project" value="GO_Central"/>
</dbReference>
<dbReference type="GO" id="GO:0004983">
    <property type="term" value="F:neuropeptide Y receptor activity"/>
    <property type="evidence" value="ECO:0007669"/>
    <property type="project" value="InterPro"/>
</dbReference>
<dbReference type="Gene3D" id="1.20.1070.10">
    <property type="entry name" value="Rhodopsin 7-helix transmembrane proteins"/>
    <property type="match status" value="1"/>
</dbReference>
<dbReference type="GO" id="GO:0007186">
    <property type="term" value="P:G protein-coupled receptor signaling pathway"/>
    <property type="evidence" value="ECO:0000318"/>
    <property type="project" value="GO_Central"/>
</dbReference>
<feature type="transmembrane region" description="Helical" evidence="10">
    <location>
        <begin position="277"/>
        <end position="297"/>
    </location>
</feature>
<evidence type="ECO:0000256" key="6">
    <source>
        <dbReference type="ARBA" id="ARBA00023136"/>
    </source>
</evidence>
<dbReference type="OMA" id="CILEWDS"/>
<evidence type="ECO:0000313" key="13">
    <source>
        <dbReference type="Proteomes" id="UP000007266"/>
    </source>
</evidence>
<dbReference type="OrthoDB" id="2132067at2759"/>
<dbReference type="SMART" id="SM01381">
    <property type="entry name" value="7TM_GPCR_Srsx"/>
    <property type="match status" value="1"/>
</dbReference>
<sequence length="386" mass="44507">MCDDIIDNVTDINNTIFDWNELIPAVVVYSVTFVLGLVGNCLIIFTTFQYRGMQSVTNVFLSSLASADLLLIIICIPVKLAKLFSYIWIMGFFICKMIHYLQNISAICSVMTLTAISIERYYAIVYPMKAKYICTINQAKRIIGVIWIMSFVLAVPTLFAQSHMRVSNNNDPTEYYICVKDWDSTEVWRFHEIYMLVVILIVPFVIMTFSYTTICWEVWKVMERRSVMTSKHVLSRNRSSTTNSEDKYLENFILTENKQPPPPPDPGHDDSNMVKQVIYMLVAVVVLFAICWTPLLIDNLLTAYEIHPNIRCGFLKYMSIAFHLLAYFNSCINPIIYGFMSKSFRESFKLVLCSCCSSDLRGHRGSNYSLRYVSRTGSQTRTTSYR</sequence>
<feature type="transmembrane region" description="Helical" evidence="10">
    <location>
        <begin position="142"/>
        <end position="160"/>
    </location>
</feature>
<evidence type="ECO:0000256" key="8">
    <source>
        <dbReference type="ARBA" id="ARBA00023224"/>
    </source>
</evidence>
<dbReference type="InterPro" id="IPR000276">
    <property type="entry name" value="GPCR_Rhodpsn"/>
</dbReference>
<dbReference type="PANTHER" id="PTHR45695:SF9">
    <property type="entry name" value="LEUCOKININ RECEPTOR"/>
    <property type="match status" value="1"/>
</dbReference>
<evidence type="ECO:0000256" key="9">
    <source>
        <dbReference type="RuleBase" id="RU000688"/>
    </source>
</evidence>
<feature type="transmembrane region" description="Helical" evidence="10">
    <location>
        <begin position="69"/>
        <end position="94"/>
    </location>
</feature>
<evidence type="ECO:0000256" key="10">
    <source>
        <dbReference type="SAM" id="Phobius"/>
    </source>
</evidence>
<keyword evidence="13" id="KW-1185">Reference proteome</keyword>
<feature type="transmembrane region" description="Helical" evidence="10">
    <location>
        <begin position="193"/>
        <end position="219"/>
    </location>
</feature>
<dbReference type="STRING" id="7070.D6W722"/>
<comment type="similarity">
    <text evidence="2 9">Belongs to the G-protein coupled receptor 1 family.</text>
</comment>
<dbReference type="PRINTS" id="PR00237">
    <property type="entry name" value="GPCRRHODOPSN"/>
</dbReference>
<evidence type="ECO:0000256" key="1">
    <source>
        <dbReference type="ARBA" id="ARBA00004141"/>
    </source>
</evidence>
<dbReference type="GO" id="GO:0005886">
    <property type="term" value="C:plasma membrane"/>
    <property type="evidence" value="ECO:0000318"/>
    <property type="project" value="GO_Central"/>
</dbReference>
<keyword evidence="4 10" id="KW-1133">Transmembrane helix</keyword>
<dbReference type="PRINTS" id="PR01012">
    <property type="entry name" value="NRPEPTIDEYR"/>
</dbReference>
<feature type="transmembrane region" description="Helical" evidence="10">
    <location>
        <begin position="100"/>
        <end position="122"/>
    </location>
</feature>
<dbReference type="SUPFAM" id="SSF81321">
    <property type="entry name" value="Family A G protein-coupled receptor-like"/>
    <property type="match status" value="1"/>
</dbReference>
<reference evidence="12 13" key="1">
    <citation type="journal article" date="2008" name="Nature">
        <title>The genome of the model beetle and pest Tribolium castaneum.</title>
        <authorList>
            <consortium name="Tribolium Genome Sequencing Consortium"/>
            <person name="Richards S."/>
            <person name="Gibbs R.A."/>
            <person name="Weinstock G.M."/>
            <person name="Brown S.J."/>
            <person name="Denell R."/>
            <person name="Beeman R.W."/>
            <person name="Gibbs R."/>
            <person name="Beeman R.W."/>
            <person name="Brown S.J."/>
            <person name="Bucher G."/>
            <person name="Friedrich M."/>
            <person name="Grimmelikhuijzen C.J."/>
            <person name="Klingler M."/>
            <person name="Lorenzen M."/>
            <person name="Richards S."/>
            <person name="Roth S."/>
            <person name="Schroder R."/>
            <person name="Tautz D."/>
            <person name="Zdobnov E.M."/>
            <person name="Muzny D."/>
            <person name="Gibbs R.A."/>
            <person name="Weinstock G.M."/>
            <person name="Attaway T."/>
            <person name="Bell S."/>
            <person name="Buhay C.J."/>
            <person name="Chandrabose M.N."/>
            <person name="Chavez D."/>
            <person name="Clerk-Blankenburg K.P."/>
            <person name="Cree A."/>
            <person name="Dao M."/>
            <person name="Davis C."/>
            <person name="Chacko J."/>
            <person name="Dinh H."/>
            <person name="Dugan-Rocha S."/>
            <person name="Fowler G."/>
            <person name="Garner T.T."/>
            <person name="Garnes J."/>
            <person name="Gnirke A."/>
            <person name="Hawes A."/>
            <person name="Hernandez J."/>
            <person name="Hines S."/>
            <person name="Holder M."/>
            <person name="Hume J."/>
            <person name="Jhangiani S.N."/>
            <person name="Joshi V."/>
            <person name="Khan Z.M."/>
            <person name="Jackson L."/>
            <person name="Kovar C."/>
            <person name="Kowis A."/>
            <person name="Lee S."/>
            <person name="Lewis L.R."/>
            <person name="Margolis J."/>
            <person name="Morgan M."/>
            <person name="Nazareth L.V."/>
            <person name="Nguyen N."/>
            <person name="Okwuonu G."/>
            <person name="Parker D."/>
            <person name="Richards S."/>
            <person name="Ruiz S.J."/>
            <person name="Santibanez J."/>
            <person name="Savard J."/>
            <person name="Scherer S.E."/>
            <person name="Schneider B."/>
            <person name="Sodergren E."/>
            <person name="Tautz D."/>
            <person name="Vattahil S."/>
            <person name="Villasana D."/>
            <person name="White C.S."/>
            <person name="Wright R."/>
            <person name="Park Y."/>
            <person name="Beeman R.W."/>
            <person name="Lord J."/>
            <person name="Oppert B."/>
            <person name="Lorenzen M."/>
            <person name="Brown S."/>
            <person name="Wang L."/>
            <person name="Savard J."/>
            <person name="Tautz D."/>
            <person name="Richards S."/>
            <person name="Weinstock G."/>
            <person name="Gibbs R.A."/>
            <person name="Liu Y."/>
            <person name="Worley K."/>
            <person name="Weinstock G."/>
            <person name="Elsik C.G."/>
            <person name="Reese J.T."/>
            <person name="Elhaik E."/>
            <person name="Landan G."/>
            <person name="Graur D."/>
            <person name="Arensburger P."/>
            <person name="Atkinson P."/>
            <person name="Beeman R.W."/>
            <person name="Beidler J."/>
            <person name="Brown S.J."/>
            <person name="Demuth J.P."/>
            <person name="Drury D.W."/>
            <person name="Du Y.Z."/>
            <person name="Fujiwara H."/>
            <person name="Lorenzen M."/>
            <person name="Maselli V."/>
            <person name="Osanai M."/>
            <person name="Park Y."/>
            <person name="Robertson H.M."/>
            <person name="Tu Z."/>
            <person name="Wang J.J."/>
            <person name="Wang S."/>
            <person name="Richards S."/>
            <person name="Song H."/>
            <person name="Zhang L."/>
            <person name="Sodergren E."/>
            <person name="Werner D."/>
            <person name="Stanke M."/>
            <person name="Morgenstern B."/>
            <person name="Solovyev V."/>
            <person name="Kosarev P."/>
            <person name="Brown G."/>
            <person name="Chen H.C."/>
            <person name="Ermolaeva O."/>
            <person name="Hlavina W."/>
            <person name="Kapustin Y."/>
            <person name="Kiryutin B."/>
            <person name="Kitts P."/>
            <person name="Maglott D."/>
            <person name="Pruitt K."/>
            <person name="Sapojnikov V."/>
            <person name="Souvorov A."/>
            <person name="Mackey A.J."/>
            <person name="Waterhouse R.M."/>
            <person name="Wyder S."/>
            <person name="Zdobnov E.M."/>
            <person name="Zdobnov E.M."/>
            <person name="Wyder S."/>
            <person name="Kriventseva E.V."/>
            <person name="Kadowaki T."/>
            <person name="Bork P."/>
            <person name="Aranda M."/>
            <person name="Bao R."/>
            <person name="Beermann A."/>
            <person name="Berns N."/>
            <person name="Bolognesi R."/>
            <person name="Bonneton F."/>
            <person name="Bopp D."/>
            <person name="Brown S.J."/>
            <person name="Bucher G."/>
            <person name="Butts T."/>
            <person name="Chaumot A."/>
            <person name="Denell R.E."/>
            <person name="Ferrier D.E."/>
            <person name="Friedrich M."/>
            <person name="Gordon C.M."/>
            <person name="Jindra M."/>
            <person name="Klingler M."/>
            <person name="Lan Q."/>
            <person name="Lattorff H.M."/>
            <person name="Laudet V."/>
            <person name="von Levetsow C."/>
            <person name="Liu Z."/>
            <person name="Lutz R."/>
            <person name="Lynch J.A."/>
            <person name="da Fonseca R.N."/>
            <person name="Posnien N."/>
            <person name="Reuter R."/>
            <person name="Roth S."/>
            <person name="Savard J."/>
            <person name="Schinko J.B."/>
            <person name="Schmitt C."/>
            <person name="Schoppmeier M."/>
            <person name="Schroder R."/>
            <person name="Shippy T.D."/>
            <person name="Simonnet F."/>
            <person name="Marques-Souza H."/>
            <person name="Tautz D."/>
            <person name="Tomoyasu Y."/>
            <person name="Trauner J."/>
            <person name="Van der Zee M."/>
            <person name="Vervoort M."/>
            <person name="Wittkopp N."/>
            <person name="Wimmer E.A."/>
            <person name="Yang X."/>
            <person name="Jones A.K."/>
            <person name="Sattelle D.B."/>
            <person name="Ebert P.R."/>
            <person name="Nelson D."/>
            <person name="Scott J.G."/>
            <person name="Beeman R.W."/>
            <person name="Muthukrishnan S."/>
            <person name="Kramer K.J."/>
            <person name="Arakane Y."/>
            <person name="Beeman R.W."/>
            <person name="Zhu Q."/>
            <person name="Hogenkamp D."/>
            <person name="Dixit R."/>
            <person name="Oppert B."/>
            <person name="Jiang H."/>
            <person name="Zou Z."/>
            <person name="Marshall J."/>
            <person name="Elpidina E."/>
            <person name="Vinokurov K."/>
            <person name="Oppert C."/>
            <person name="Zou Z."/>
            <person name="Evans J."/>
            <person name="Lu Z."/>
            <person name="Zhao P."/>
            <person name="Sumathipala N."/>
            <person name="Altincicek B."/>
            <person name="Vilcinskas A."/>
            <person name="Williams M."/>
            <person name="Hultmark D."/>
            <person name="Hetru C."/>
            <person name="Jiang H."/>
            <person name="Grimmelikhuijzen C.J."/>
            <person name="Hauser F."/>
            <person name="Cazzamali G."/>
            <person name="Williamson M."/>
            <person name="Park Y."/>
            <person name="Li B."/>
            <person name="Tanaka Y."/>
            <person name="Predel R."/>
            <person name="Neupert S."/>
            <person name="Schachtner J."/>
            <person name="Verleyen P."/>
            <person name="Raible F."/>
            <person name="Bork P."/>
            <person name="Friedrich M."/>
            <person name="Walden K.K."/>
            <person name="Robertson H.M."/>
            <person name="Angeli S."/>
            <person name="Foret S."/>
            <person name="Bucher G."/>
            <person name="Schuetz S."/>
            <person name="Maleszka R."/>
            <person name="Wimmer E.A."/>
            <person name="Beeman R.W."/>
            <person name="Lorenzen M."/>
            <person name="Tomoyasu Y."/>
            <person name="Miller S.C."/>
            <person name="Grossmann D."/>
            <person name="Bucher G."/>
        </authorList>
    </citation>
    <scope>NUCLEOTIDE SEQUENCE [LARGE SCALE GENOMIC DNA]</scope>
    <source>
        <strain evidence="12 13">Georgia GA2</strain>
    </source>
</reference>
<keyword evidence="7 9" id="KW-0675">Receptor</keyword>
<evidence type="ECO:0000256" key="7">
    <source>
        <dbReference type="ARBA" id="ARBA00023170"/>
    </source>
</evidence>
<evidence type="ECO:0000256" key="2">
    <source>
        <dbReference type="ARBA" id="ARBA00010663"/>
    </source>
</evidence>
<dbReference type="CDD" id="cd15001">
    <property type="entry name" value="7tmA_GPRnna14-like"/>
    <property type="match status" value="1"/>
</dbReference>
<proteinExistence type="inferred from homology"/>
<keyword evidence="3 9" id="KW-0812">Transmembrane</keyword>
<evidence type="ECO:0000256" key="5">
    <source>
        <dbReference type="ARBA" id="ARBA00023040"/>
    </source>
</evidence>
<dbReference type="PhylomeDB" id="D6W722"/>
<dbReference type="GO" id="GO:0004930">
    <property type="term" value="F:G protein-coupled receptor activity"/>
    <property type="evidence" value="ECO:0000318"/>
    <property type="project" value="GO_Central"/>
</dbReference>
<protein>
    <submittedName>
        <fullName evidence="12">Neuropeptide Y receptor-like Protein</fullName>
    </submittedName>
</protein>
<dbReference type="KEGG" id="tca:103313035"/>
<dbReference type="Proteomes" id="UP000007266">
    <property type="component" value="Linkage group 1"/>
</dbReference>
<evidence type="ECO:0000313" key="12">
    <source>
        <dbReference type="EMBL" id="EFA11608.1"/>
    </source>
</evidence>
<accession>D6W722</accession>
<keyword evidence="6 10" id="KW-0472">Membrane</keyword>
<evidence type="ECO:0000259" key="11">
    <source>
        <dbReference type="PROSITE" id="PS50262"/>
    </source>
</evidence>